<dbReference type="STRING" id="1838280.A6M21_06615"/>
<proteinExistence type="predicted"/>
<keyword evidence="3" id="KW-1185">Reference proteome</keyword>
<feature type="transmembrane region" description="Helical" evidence="1">
    <location>
        <begin position="189"/>
        <end position="212"/>
    </location>
</feature>
<evidence type="ECO:0000256" key="1">
    <source>
        <dbReference type="SAM" id="Phobius"/>
    </source>
</evidence>
<keyword evidence="1" id="KW-0472">Membrane</keyword>
<dbReference type="Pfam" id="PF10776">
    <property type="entry name" value="DUF2600"/>
    <property type="match status" value="1"/>
</dbReference>
<dbReference type="InterPro" id="IPR019712">
    <property type="entry name" value="YtpB-like"/>
</dbReference>
<sequence length="343" mass="38048">MGRFLLQAFPAVARELKGWRQLAVACPDPRLRQMALASIGGKTFHCQGGSVFSAWTGAHRRELVQAIVALQTISDYLDNLCDRAGVQDEAGFRRLHQAFLDALRPEVPPGDYYDRYPYRDDGGYLERLVRTCQRALAALPAYPPVMEEAGRLAALYCNLQVYKHIDWSLREKCLTGWLNPLLAGFPERLYWWELAAATGSTLGIFALFALAARGGFGATDVHRITGAYFPWIGGLHILLDYFIDQQEDRQGGDLNFVSYYRDGEQAAGRLGLFLSRSLELSAGLPDPYFHRTVVQGLLAMYLSDPKVAAQGLGETGRLLLQGGDRGARGLFRLCACLRRAGVV</sequence>
<gene>
    <name evidence="2" type="ORF">A6M21_06615</name>
</gene>
<evidence type="ECO:0008006" key="4">
    <source>
        <dbReference type="Google" id="ProtNLM"/>
    </source>
</evidence>
<dbReference type="AlphaFoldDB" id="A0A1B7LGR8"/>
<evidence type="ECO:0000313" key="3">
    <source>
        <dbReference type="Proteomes" id="UP000078532"/>
    </source>
</evidence>
<evidence type="ECO:0000313" key="2">
    <source>
        <dbReference type="EMBL" id="OAT85296.1"/>
    </source>
</evidence>
<comment type="caution">
    <text evidence="2">The sequence shown here is derived from an EMBL/GenBank/DDBJ whole genome shotgun (WGS) entry which is preliminary data.</text>
</comment>
<dbReference type="Proteomes" id="UP000078532">
    <property type="component" value="Unassembled WGS sequence"/>
</dbReference>
<accession>A0A1B7LGR8</accession>
<dbReference type="OrthoDB" id="2371262at2"/>
<protein>
    <recommendedName>
        <fullName evidence="4">Tetraprenyl-beta-curcumene synthase</fullName>
    </recommendedName>
</protein>
<feature type="transmembrane region" description="Helical" evidence="1">
    <location>
        <begin position="224"/>
        <end position="243"/>
    </location>
</feature>
<name>A0A1B7LGR8_9FIRM</name>
<reference evidence="2 3" key="1">
    <citation type="submission" date="2016-04" db="EMBL/GenBank/DDBJ databases">
        <authorList>
            <person name="Evans L.H."/>
            <person name="Alamgir A."/>
            <person name="Owens N."/>
            <person name="Weber N.D."/>
            <person name="Virtaneva K."/>
            <person name="Barbian K."/>
            <person name="Babar A."/>
            <person name="Rosenke K."/>
        </authorList>
    </citation>
    <scope>NUCLEOTIDE SEQUENCE [LARGE SCALE GENOMIC DNA]</scope>
    <source>
        <strain evidence="2 3">LMa1</strain>
    </source>
</reference>
<keyword evidence="1" id="KW-1133">Transmembrane helix</keyword>
<keyword evidence="1" id="KW-0812">Transmembrane</keyword>
<dbReference type="EMBL" id="LYVF01000069">
    <property type="protein sequence ID" value="OAT85296.1"/>
    <property type="molecule type" value="Genomic_DNA"/>
</dbReference>
<organism evidence="2 3">
    <name type="scientific">Desulfotomaculum copahuensis</name>
    <dbReference type="NCBI Taxonomy" id="1838280"/>
    <lineage>
        <taxon>Bacteria</taxon>
        <taxon>Bacillati</taxon>
        <taxon>Bacillota</taxon>
        <taxon>Clostridia</taxon>
        <taxon>Eubacteriales</taxon>
        <taxon>Desulfotomaculaceae</taxon>
        <taxon>Desulfotomaculum</taxon>
    </lineage>
</organism>